<feature type="domain" description="Response regulatory" evidence="2">
    <location>
        <begin position="2"/>
        <end position="119"/>
    </location>
</feature>
<dbReference type="InterPro" id="IPR001789">
    <property type="entry name" value="Sig_transdc_resp-reg_receiver"/>
</dbReference>
<dbReference type="Gene3D" id="3.40.50.2300">
    <property type="match status" value="1"/>
</dbReference>
<dbReference type="GO" id="GO:0000160">
    <property type="term" value="P:phosphorelay signal transduction system"/>
    <property type="evidence" value="ECO:0007669"/>
    <property type="project" value="InterPro"/>
</dbReference>
<comment type="caution">
    <text evidence="3">The sequence shown here is derived from an EMBL/GenBank/DDBJ whole genome shotgun (WGS) entry which is preliminary data.</text>
</comment>
<dbReference type="OrthoDB" id="5456285at2"/>
<dbReference type="CDD" id="cd17546">
    <property type="entry name" value="REC_hyHK_CKI1_RcsC-like"/>
    <property type="match status" value="1"/>
</dbReference>
<gene>
    <name evidence="4" type="ORF">BEN30_00195</name>
    <name evidence="3" type="ORF">BEN30_07665</name>
</gene>
<dbReference type="PANTHER" id="PTHR43228">
    <property type="entry name" value="TWO-COMPONENT RESPONSE REGULATOR"/>
    <property type="match status" value="1"/>
</dbReference>
<evidence type="ECO:0000313" key="5">
    <source>
        <dbReference type="Proteomes" id="UP000095347"/>
    </source>
</evidence>
<sequence length="121" mass="13781">MRVLIIDDEELARFAIREILENAHYDVEEAENGRIGVKKQVETPFDLIITDLIMPEKEGIETIIELKSMFPNLKIIAISGGGRSRNMDFLEMSERFGANQVLAKPFTEQQLLETIKTTLNS</sequence>
<accession>A0A1E5Q9J6</accession>
<dbReference type="PANTHER" id="PTHR43228:SF1">
    <property type="entry name" value="TWO-COMPONENT RESPONSE REGULATOR ARR22"/>
    <property type="match status" value="1"/>
</dbReference>
<dbReference type="RefSeq" id="WP_069957117.1">
    <property type="nucleotide sequence ID" value="NZ_MCGG01000012.1"/>
</dbReference>
<protein>
    <recommendedName>
        <fullName evidence="2">Response regulatory domain-containing protein</fullName>
    </recommendedName>
</protein>
<reference evidence="3" key="2">
    <citation type="submission" date="2016-07" db="EMBL/GenBank/DDBJ databases">
        <authorList>
            <person name="Trubitsyn D."/>
            <person name="Abreu F.A."/>
            <person name="Ward B."/>
            <person name="Taylor T."/>
            <person name="Hattori M."/>
            <person name="Kondo S."/>
            <person name="Trivedi U."/>
            <person name="Staniland S."/>
            <person name="Lins U."/>
            <person name="Bazylinski D.A."/>
        </authorList>
    </citation>
    <scope>NUCLEOTIDE SEQUENCE</scope>
    <source>
        <strain evidence="3">MV-1</strain>
    </source>
</reference>
<dbReference type="InterPro" id="IPR052048">
    <property type="entry name" value="ST_Response_Regulator"/>
</dbReference>
<dbReference type="AlphaFoldDB" id="A0A1E5Q9J6"/>
<dbReference type="PROSITE" id="PS50110">
    <property type="entry name" value="RESPONSE_REGULATORY"/>
    <property type="match status" value="1"/>
</dbReference>
<keyword evidence="5" id="KW-1185">Reference proteome</keyword>
<evidence type="ECO:0000259" key="2">
    <source>
        <dbReference type="PROSITE" id="PS50110"/>
    </source>
</evidence>
<keyword evidence="1" id="KW-0597">Phosphoprotein</keyword>
<dbReference type="SMART" id="SM00448">
    <property type="entry name" value="REC"/>
    <property type="match status" value="1"/>
</dbReference>
<feature type="modified residue" description="4-aspartylphosphate" evidence="1">
    <location>
        <position position="51"/>
    </location>
</feature>
<dbReference type="EMBL" id="MCGG01000017">
    <property type="protein sequence ID" value="OEJ68118.1"/>
    <property type="molecule type" value="Genomic_DNA"/>
</dbReference>
<reference evidence="5" key="1">
    <citation type="submission" date="2016-07" db="EMBL/GenBank/DDBJ databases">
        <authorList>
            <person name="Florea S."/>
            <person name="Webb J.S."/>
            <person name="Jaromczyk J."/>
            <person name="Schardl C.L."/>
        </authorList>
    </citation>
    <scope>NUCLEOTIDE SEQUENCE [LARGE SCALE GENOMIC DNA]</scope>
    <source>
        <strain evidence="5">MV-1</strain>
    </source>
</reference>
<dbReference type="SUPFAM" id="SSF52172">
    <property type="entry name" value="CheY-like"/>
    <property type="match status" value="1"/>
</dbReference>
<dbReference type="Proteomes" id="UP000095347">
    <property type="component" value="Unassembled WGS sequence"/>
</dbReference>
<name>A0A1E5Q9J6_9PROT</name>
<dbReference type="EMBL" id="MCGG01000012">
    <property type="protein sequence ID" value="OEJ68599.1"/>
    <property type="molecule type" value="Genomic_DNA"/>
</dbReference>
<proteinExistence type="predicted"/>
<dbReference type="InterPro" id="IPR011006">
    <property type="entry name" value="CheY-like_superfamily"/>
</dbReference>
<evidence type="ECO:0000256" key="1">
    <source>
        <dbReference type="PROSITE-ProRule" id="PRU00169"/>
    </source>
</evidence>
<dbReference type="Pfam" id="PF00072">
    <property type="entry name" value="Response_reg"/>
    <property type="match status" value="1"/>
</dbReference>
<evidence type="ECO:0000313" key="4">
    <source>
        <dbReference type="EMBL" id="OEJ68599.1"/>
    </source>
</evidence>
<dbReference type="STRING" id="28181.BEN30_00195"/>
<evidence type="ECO:0000313" key="3">
    <source>
        <dbReference type="EMBL" id="OEJ68118.1"/>
    </source>
</evidence>
<organism evidence="3 5">
    <name type="scientific">Magnetovibrio blakemorei</name>
    <dbReference type="NCBI Taxonomy" id="28181"/>
    <lineage>
        <taxon>Bacteria</taxon>
        <taxon>Pseudomonadati</taxon>
        <taxon>Pseudomonadota</taxon>
        <taxon>Alphaproteobacteria</taxon>
        <taxon>Rhodospirillales</taxon>
        <taxon>Magnetovibrionaceae</taxon>
        <taxon>Magnetovibrio</taxon>
    </lineage>
</organism>